<dbReference type="InterPro" id="IPR001192">
    <property type="entry name" value="PI-PLC_fam"/>
</dbReference>
<dbReference type="EnsemblPlants" id="Pp3c8_22080V3.1">
    <property type="protein sequence ID" value="Pp3c8_22080V3.1"/>
    <property type="gene ID" value="Pp3c8_22080"/>
</dbReference>
<sequence length="634" mass="70554">MCSIPFGRKKSKKGDLAQDLLGDVFSTYSENGKLDAEGLLKFLQTEQGDSKSSLDDAKHLVELIRNERHKSKFPGFIVSSDLSKGDFKNYVLSPDLNGVLESTVHQDMTQPLSHYFIFTGHNSYLTGNQLSSDSSDVPIAAALQRGVRVVELDLWPDDKGGIKVTHGNTLTSPVAFEKCIKAIKANAFVSSKYPVVITLEDHLSSPLQALAAETLTNILGEDLYYPPSSDGFKELPSPESLKGKILISTKPPKEYLEAAVAQKSALKDEKILNELKKADKLQEQSTAPVKSPVEKKIAVPPSEKTKSISEEKDLSEKVGNLRVDSEGESADPAPASSPDGKKATLTADSESDDDDNKKNPEYARLITIHQSKPSKGTTVEDRLKVEGTVVRISLSETKLEKVTEEFPELVVKFTQRNILRVYPAGNRVNSSNYDPTAAWIHGAQMVAQNMQGYGKELWQAHGKFRGNGGCGYILKPKYLLEDLPNGKPFNPSAPGDTKMILKVKVMTTMGWDKAFPKYHFDLFSPPDFFTRLLVTGVPADVAKWKTSVIDDVWEPHWNEDHEFYLKCPELALLRIEVRDHDEESQDEFEGQACLPMHEIKDGYRCVQMYDKKGSVLKGVKMLFHFQKRSFSPVQ</sequence>
<dbReference type="EC" id="3.1.4.11" evidence="4"/>
<evidence type="ECO:0000313" key="10">
    <source>
        <dbReference type="Proteomes" id="UP000006727"/>
    </source>
</evidence>
<dbReference type="STRING" id="3218.A9SXU1"/>
<dbReference type="Gramene" id="Pp3c8_22080V3.1">
    <property type="protein sequence ID" value="Pp3c8_22080V3.1"/>
    <property type="gene ID" value="Pp3c8_22080"/>
</dbReference>
<keyword evidence="4" id="KW-0442">Lipid degradation</keyword>
<evidence type="ECO:0000256" key="2">
    <source>
        <dbReference type="ARBA" id="ARBA00004202"/>
    </source>
</evidence>
<evidence type="ECO:0000313" key="9">
    <source>
        <dbReference type="EnsemblPlants" id="Pp3c8_22080V3.1"/>
    </source>
</evidence>
<keyword evidence="4" id="KW-0443">Lipid metabolism</keyword>
<dbReference type="PANTHER" id="PTHR10336">
    <property type="entry name" value="PHOSPHOINOSITIDE-SPECIFIC PHOSPHOLIPASE C FAMILY PROTEIN"/>
    <property type="match status" value="1"/>
</dbReference>
<dbReference type="PaxDb" id="3218-PP1S134_113V6.1"/>
<feature type="compositionally biased region" description="Basic and acidic residues" evidence="5">
    <location>
        <begin position="292"/>
        <end position="316"/>
    </location>
</feature>
<dbReference type="FunCoup" id="A9SXU1">
    <property type="interactions" value="1648"/>
</dbReference>
<keyword evidence="10" id="KW-1185">Reference proteome</keyword>
<dbReference type="GO" id="GO:0048015">
    <property type="term" value="P:phosphatidylinositol-mediated signaling"/>
    <property type="evidence" value="ECO:0000318"/>
    <property type="project" value="GO_Central"/>
</dbReference>
<keyword evidence="3" id="KW-0807">Transducer</keyword>
<accession>A9SXU1</accession>
<dbReference type="CDD" id="cd08599">
    <property type="entry name" value="PI-PLCc_plant"/>
    <property type="match status" value="1"/>
</dbReference>
<dbReference type="Pfam" id="PF00168">
    <property type="entry name" value="C2"/>
    <property type="match status" value="1"/>
</dbReference>
<dbReference type="Pfam" id="PF00388">
    <property type="entry name" value="PI-PLC-X"/>
    <property type="match status" value="1"/>
</dbReference>
<dbReference type="SMART" id="SM00148">
    <property type="entry name" value="PLCXc"/>
    <property type="match status" value="1"/>
</dbReference>
<dbReference type="InterPro" id="IPR000909">
    <property type="entry name" value="PLipase_C_PInositol-sp_X_dom"/>
</dbReference>
<feature type="region of interest" description="Disordered" evidence="5">
    <location>
        <begin position="281"/>
        <end position="358"/>
    </location>
</feature>
<dbReference type="SUPFAM" id="SSF49562">
    <property type="entry name" value="C2 domain (Calcium/lipid-binding domain, CaLB)"/>
    <property type="match status" value="1"/>
</dbReference>
<evidence type="ECO:0000256" key="3">
    <source>
        <dbReference type="ARBA" id="ARBA00023224"/>
    </source>
</evidence>
<organism evidence="8">
    <name type="scientific">Physcomitrium patens</name>
    <name type="common">Spreading-leaved earth moss</name>
    <name type="synonym">Physcomitrella patens</name>
    <dbReference type="NCBI Taxonomy" id="3218"/>
    <lineage>
        <taxon>Eukaryota</taxon>
        <taxon>Viridiplantae</taxon>
        <taxon>Streptophyta</taxon>
        <taxon>Embryophyta</taxon>
        <taxon>Bryophyta</taxon>
        <taxon>Bryophytina</taxon>
        <taxon>Bryopsida</taxon>
        <taxon>Funariidae</taxon>
        <taxon>Funariales</taxon>
        <taxon>Funariaceae</taxon>
        <taxon>Physcomitrium</taxon>
    </lineage>
</organism>
<dbReference type="GO" id="GO:0005886">
    <property type="term" value="C:plasma membrane"/>
    <property type="evidence" value="ECO:0007669"/>
    <property type="project" value="UniProtKB-SubCell"/>
</dbReference>
<dbReference type="SMART" id="SM00239">
    <property type="entry name" value="C2"/>
    <property type="match status" value="1"/>
</dbReference>
<dbReference type="HOGENOM" id="CLU_002738_3_2_1"/>
<dbReference type="GeneID" id="112286150"/>
<dbReference type="Pfam" id="PF00387">
    <property type="entry name" value="PI-PLC-Y"/>
    <property type="match status" value="1"/>
</dbReference>
<dbReference type="KEGG" id="ppp:112286150"/>
<reference evidence="8 10" key="1">
    <citation type="journal article" date="2008" name="Science">
        <title>The Physcomitrella genome reveals evolutionary insights into the conquest of land by plants.</title>
        <authorList>
            <person name="Rensing S."/>
            <person name="Lang D."/>
            <person name="Zimmer A."/>
            <person name="Terry A."/>
            <person name="Salamov A."/>
            <person name="Shapiro H."/>
            <person name="Nishiyama T."/>
            <person name="Perroud P.-F."/>
            <person name="Lindquist E."/>
            <person name="Kamisugi Y."/>
            <person name="Tanahashi T."/>
            <person name="Sakakibara K."/>
            <person name="Fujita T."/>
            <person name="Oishi K."/>
            <person name="Shin-I T."/>
            <person name="Kuroki Y."/>
            <person name="Toyoda A."/>
            <person name="Suzuki Y."/>
            <person name="Hashimoto A."/>
            <person name="Yamaguchi K."/>
            <person name="Sugano A."/>
            <person name="Kohara Y."/>
            <person name="Fujiyama A."/>
            <person name="Anterola A."/>
            <person name="Aoki S."/>
            <person name="Ashton N."/>
            <person name="Barbazuk W.B."/>
            <person name="Barker E."/>
            <person name="Bennetzen J."/>
            <person name="Bezanilla M."/>
            <person name="Blankenship R."/>
            <person name="Cho S.H."/>
            <person name="Dutcher S."/>
            <person name="Estelle M."/>
            <person name="Fawcett J.A."/>
            <person name="Gundlach H."/>
            <person name="Hanada K."/>
            <person name="Heyl A."/>
            <person name="Hicks K.A."/>
            <person name="Hugh J."/>
            <person name="Lohr M."/>
            <person name="Mayer K."/>
            <person name="Melkozernov A."/>
            <person name="Murata T."/>
            <person name="Nelson D."/>
            <person name="Pils B."/>
            <person name="Prigge M."/>
            <person name="Reiss B."/>
            <person name="Renner T."/>
            <person name="Rombauts S."/>
            <person name="Rushton P."/>
            <person name="Sanderfoot A."/>
            <person name="Schween G."/>
            <person name="Shiu S.-H."/>
            <person name="Stueber K."/>
            <person name="Theodoulou F.L."/>
            <person name="Tu H."/>
            <person name="Van de Peer Y."/>
            <person name="Verrier P.J."/>
            <person name="Waters E."/>
            <person name="Wood A."/>
            <person name="Yang L."/>
            <person name="Cove D."/>
            <person name="Cuming A."/>
            <person name="Hasebe M."/>
            <person name="Lucas S."/>
            <person name="Mishler D.B."/>
            <person name="Reski R."/>
            <person name="Grigoriev I."/>
            <person name="Quatrano R.S."/>
            <person name="Boore J.L."/>
        </authorList>
    </citation>
    <scope>NUCLEOTIDE SEQUENCE [LARGE SCALE GENOMIC DNA]</scope>
    <source>
        <strain evidence="9 10">cv. Gransden 2004</strain>
    </source>
</reference>
<gene>
    <name evidence="9" type="primary">LOC112286150</name>
    <name evidence="8" type="ORF">PHYPA_011914</name>
</gene>
<evidence type="ECO:0000256" key="5">
    <source>
        <dbReference type="SAM" id="MobiDB-lite"/>
    </source>
</evidence>
<dbReference type="InterPro" id="IPR000008">
    <property type="entry name" value="C2_dom"/>
</dbReference>
<dbReference type="InterPro" id="IPR001711">
    <property type="entry name" value="PLipase_C_Pinositol-sp_Y"/>
</dbReference>
<dbReference type="Proteomes" id="UP000006727">
    <property type="component" value="Chromosome 8"/>
</dbReference>
<reference evidence="9" key="3">
    <citation type="submission" date="2020-12" db="UniProtKB">
        <authorList>
            <consortium name="EnsemblPlants"/>
        </authorList>
    </citation>
    <scope>IDENTIFICATION</scope>
</reference>
<dbReference type="EMBL" id="ABEU02000008">
    <property type="protein sequence ID" value="PNR50017.1"/>
    <property type="molecule type" value="Genomic_DNA"/>
</dbReference>
<proteinExistence type="predicted"/>
<comment type="subcellular location">
    <subcellularLocation>
        <location evidence="2">Cell membrane</location>
        <topology evidence="2">Peripheral membrane protein</topology>
    </subcellularLocation>
</comment>
<dbReference type="CDD" id="cd00275">
    <property type="entry name" value="C2_PLC_like"/>
    <property type="match status" value="1"/>
</dbReference>
<dbReference type="AlphaFoldDB" id="A9SXU1"/>
<reference evidence="8 10" key="2">
    <citation type="journal article" date="2018" name="Plant J.">
        <title>The Physcomitrella patens chromosome-scale assembly reveals moss genome structure and evolution.</title>
        <authorList>
            <person name="Lang D."/>
            <person name="Ullrich K.K."/>
            <person name="Murat F."/>
            <person name="Fuchs J."/>
            <person name="Jenkins J."/>
            <person name="Haas F.B."/>
            <person name="Piednoel M."/>
            <person name="Gundlach H."/>
            <person name="Van Bel M."/>
            <person name="Meyberg R."/>
            <person name="Vives C."/>
            <person name="Morata J."/>
            <person name="Symeonidi A."/>
            <person name="Hiss M."/>
            <person name="Muchero W."/>
            <person name="Kamisugi Y."/>
            <person name="Saleh O."/>
            <person name="Blanc G."/>
            <person name="Decker E.L."/>
            <person name="van Gessel N."/>
            <person name="Grimwood J."/>
            <person name="Hayes R.D."/>
            <person name="Graham S.W."/>
            <person name="Gunter L.E."/>
            <person name="McDaniel S.F."/>
            <person name="Hoernstein S.N.W."/>
            <person name="Larsson A."/>
            <person name="Li F.W."/>
            <person name="Perroud P.F."/>
            <person name="Phillips J."/>
            <person name="Ranjan P."/>
            <person name="Rokshar D.S."/>
            <person name="Rothfels C.J."/>
            <person name="Schneider L."/>
            <person name="Shu S."/>
            <person name="Stevenson D.W."/>
            <person name="Thummler F."/>
            <person name="Tillich M."/>
            <person name="Villarreal Aguilar J.C."/>
            <person name="Widiez T."/>
            <person name="Wong G.K."/>
            <person name="Wymore A."/>
            <person name="Zhang Y."/>
            <person name="Zimmer A.D."/>
            <person name="Quatrano R.S."/>
            <person name="Mayer K.F.X."/>
            <person name="Goodstein D."/>
            <person name="Casacuberta J.M."/>
            <person name="Vandepoele K."/>
            <person name="Reski R."/>
            <person name="Cuming A.C."/>
            <person name="Tuskan G.A."/>
            <person name="Maumus F."/>
            <person name="Salse J."/>
            <person name="Schmutz J."/>
            <person name="Rensing S.A."/>
        </authorList>
    </citation>
    <scope>NUCLEOTIDE SEQUENCE [LARGE SCALE GENOMIC DNA]</scope>
    <source>
        <strain evidence="9 10">cv. Gransden 2004</strain>
    </source>
</reference>
<dbReference type="Gene3D" id="3.20.20.190">
    <property type="entry name" value="Phosphatidylinositol (PI) phosphodiesterase"/>
    <property type="match status" value="1"/>
</dbReference>
<name>A9SXU1_PHYPA</name>
<dbReference type="GO" id="GO:0004435">
    <property type="term" value="F:phosphatidylinositol-4,5-bisphosphate phospholipase C activity"/>
    <property type="evidence" value="ECO:0000318"/>
    <property type="project" value="GO_Central"/>
</dbReference>
<dbReference type="OMA" id="GAPYMGI"/>
<evidence type="ECO:0000259" key="7">
    <source>
        <dbReference type="PROSITE" id="PS50008"/>
    </source>
</evidence>
<evidence type="ECO:0000256" key="4">
    <source>
        <dbReference type="RuleBase" id="RU361133"/>
    </source>
</evidence>
<dbReference type="InterPro" id="IPR017946">
    <property type="entry name" value="PLC-like_Pdiesterase_TIM-brl"/>
</dbReference>
<dbReference type="GO" id="GO:0016042">
    <property type="term" value="P:lipid catabolic process"/>
    <property type="evidence" value="ECO:0007669"/>
    <property type="project" value="UniProtKB-KW"/>
</dbReference>
<dbReference type="PROSITE" id="PS50004">
    <property type="entry name" value="C2"/>
    <property type="match status" value="1"/>
</dbReference>
<dbReference type="SMART" id="SM00149">
    <property type="entry name" value="PLCYc"/>
    <property type="match status" value="1"/>
</dbReference>
<dbReference type="PRINTS" id="PR00390">
    <property type="entry name" value="PHPHLIPASEC"/>
</dbReference>
<dbReference type="PROSITE" id="PS50007">
    <property type="entry name" value="PIPLC_X_DOMAIN"/>
    <property type="match status" value="1"/>
</dbReference>
<feature type="domain" description="C2" evidence="6">
    <location>
        <begin position="483"/>
        <end position="609"/>
    </location>
</feature>
<dbReference type="InterPro" id="IPR035892">
    <property type="entry name" value="C2_domain_sf"/>
</dbReference>
<evidence type="ECO:0000313" key="8">
    <source>
        <dbReference type="EMBL" id="PNR50017.1"/>
    </source>
</evidence>
<dbReference type="eggNOG" id="KOG0169">
    <property type="taxonomic scope" value="Eukaryota"/>
</dbReference>
<protein>
    <recommendedName>
        <fullName evidence="4">Phosphoinositide phospholipase C</fullName>
        <ecNumber evidence="4">3.1.4.11</ecNumber>
    </recommendedName>
</protein>
<evidence type="ECO:0000259" key="6">
    <source>
        <dbReference type="PROSITE" id="PS50004"/>
    </source>
</evidence>
<dbReference type="PANTHER" id="PTHR10336:SF204">
    <property type="entry name" value="PHOSPHOINOSITIDE PHOSPHOLIPASE C 4-RELATED"/>
    <property type="match status" value="1"/>
</dbReference>
<dbReference type="Gene3D" id="2.60.40.150">
    <property type="entry name" value="C2 domain"/>
    <property type="match status" value="1"/>
</dbReference>
<feature type="domain" description="PI-PLC Y-box" evidence="7">
    <location>
        <begin position="393"/>
        <end position="479"/>
    </location>
</feature>
<evidence type="ECO:0000256" key="1">
    <source>
        <dbReference type="ARBA" id="ARBA00001195"/>
    </source>
</evidence>
<dbReference type="PROSITE" id="PS50008">
    <property type="entry name" value="PIPLC_Y_DOMAIN"/>
    <property type="match status" value="1"/>
</dbReference>
<dbReference type="GO" id="GO:0051209">
    <property type="term" value="P:release of sequestered calcium ion into cytosol"/>
    <property type="evidence" value="ECO:0000318"/>
    <property type="project" value="GO_Central"/>
</dbReference>
<comment type="catalytic activity">
    <reaction evidence="1 4">
        <text>a 1,2-diacyl-sn-glycero-3-phospho-(1D-myo-inositol-4,5-bisphosphate) + H2O = 1D-myo-inositol 1,4,5-trisphosphate + a 1,2-diacyl-sn-glycerol + H(+)</text>
        <dbReference type="Rhea" id="RHEA:33179"/>
        <dbReference type="ChEBI" id="CHEBI:15377"/>
        <dbReference type="ChEBI" id="CHEBI:15378"/>
        <dbReference type="ChEBI" id="CHEBI:17815"/>
        <dbReference type="ChEBI" id="CHEBI:58456"/>
        <dbReference type="ChEBI" id="CHEBI:203600"/>
        <dbReference type="EC" id="3.1.4.11"/>
    </reaction>
</comment>
<keyword evidence="4" id="KW-0378">Hydrolase</keyword>
<dbReference type="OrthoDB" id="269822at2759"/>
<dbReference type="RefSeq" id="XP_024383552.1">
    <property type="nucleotide sequence ID" value="XM_024527784.2"/>
</dbReference>
<dbReference type="SUPFAM" id="SSF51695">
    <property type="entry name" value="PLC-like phosphodiesterases"/>
    <property type="match status" value="1"/>
</dbReference>
<dbReference type="EnsemblPlants" id="Pp3c8_22080V3.2">
    <property type="protein sequence ID" value="Pp3c8_22080V3.2"/>
    <property type="gene ID" value="Pp3c8_22080"/>
</dbReference>
<dbReference type="Gramene" id="Pp3c8_22080V3.2">
    <property type="protein sequence ID" value="Pp3c8_22080V3.2"/>
    <property type="gene ID" value="Pp3c8_22080"/>
</dbReference>